<accession>A0A1U9NQ76</accession>
<dbReference type="KEGG" id="alus:STSP2_02860"/>
<proteinExistence type="predicted"/>
<gene>
    <name evidence="1" type="ORF">STSP2_02860</name>
</gene>
<evidence type="ECO:0000313" key="2">
    <source>
        <dbReference type="Proteomes" id="UP000189674"/>
    </source>
</evidence>
<dbReference type="OrthoDB" id="209478at2"/>
<dbReference type="STRING" id="1936003.STSP2_02860"/>
<dbReference type="EMBL" id="CP019791">
    <property type="protein sequence ID" value="AQT69666.1"/>
    <property type="molecule type" value="Genomic_DNA"/>
</dbReference>
<reference evidence="2" key="1">
    <citation type="submission" date="2017-02" db="EMBL/GenBank/DDBJ databases">
        <title>Comparative genomics and description of representatives of a novel lineage of planctomycetes thriving in anoxic sediments.</title>
        <authorList>
            <person name="Spring S."/>
            <person name="Bunk B."/>
            <person name="Sproer C."/>
        </authorList>
    </citation>
    <scope>NUCLEOTIDE SEQUENCE [LARGE SCALE GENOMIC DNA]</scope>
    <source>
        <strain evidence="2">ST-NAGAB-D1</strain>
    </source>
</reference>
<dbReference type="RefSeq" id="WP_146663333.1">
    <property type="nucleotide sequence ID" value="NZ_CP019791.1"/>
</dbReference>
<organism evidence="1 2">
    <name type="scientific">Anaerohalosphaera lusitana</name>
    <dbReference type="NCBI Taxonomy" id="1936003"/>
    <lineage>
        <taxon>Bacteria</taxon>
        <taxon>Pseudomonadati</taxon>
        <taxon>Planctomycetota</taxon>
        <taxon>Phycisphaerae</taxon>
        <taxon>Sedimentisphaerales</taxon>
        <taxon>Anaerohalosphaeraceae</taxon>
        <taxon>Anaerohalosphaera</taxon>
    </lineage>
</organism>
<dbReference type="AlphaFoldDB" id="A0A1U9NQ76"/>
<name>A0A1U9NQ76_9BACT</name>
<evidence type="ECO:0000313" key="1">
    <source>
        <dbReference type="EMBL" id="AQT69666.1"/>
    </source>
</evidence>
<dbReference type="Proteomes" id="UP000189674">
    <property type="component" value="Chromosome"/>
</dbReference>
<sequence length="165" mass="18436">MTIGFECESCGKKVKAPDNAGGKKGKCPFCSHQCYVPAGDDAGEELKLEPIEEEEERRQRELDRKAFAIQQGILGETSMGEESGEAEEGYNQRELLRNIILYLREMAGGELNKASERLGEIRKWSEQAKQITASMMRTDQTEAELADISPRVLVGLLKDLRAKLD</sequence>
<protein>
    <submittedName>
        <fullName evidence="1">Uncharacterized protein</fullName>
    </submittedName>
</protein>
<keyword evidence="2" id="KW-1185">Reference proteome</keyword>